<name>A0A178MRS4_9PROT</name>
<evidence type="ECO:0000313" key="2">
    <source>
        <dbReference type="EMBL" id="OAN51566.1"/>
    </source>
</evidence>
<protein>
    <submittedName>
        <fullName evidence="2">Uncharacterized protein</fullName>
    </submittedName>
</protein>
<comment type="caution">
    <text evidence="2">The sequence shown here is derived from an EMBL/GenBank/DDBJ whole genome shotgun (WGS) entry which is preliminary data.</text>
</comment>
<gene>
    <name evidence="2" type="ORF">A6A05_01510</name>
</gene>
<reference evidence="2 3" key="1">
    <citation type="submission" date="2016-04" db="EMBL/GenBank/DDBJ databases">
        <title>Draft genome sequence of freshwater magnetotactic bacteria Magnetospirillum marisnigri SP-1 and Magnetospirillum moscoviense BB-1.</title>
        <authorList>
            <person name="Koziaeva V."/>
            <person name="Dziuba M.V."/>
            <person name="Ivanov T.M."/>
            <person name="Kuznetsov B."/>
            <person name="Grouzdev D.S."/>
        </authorList>
    </citation>
    <scope>NUCLEOTIDE SEQUENCE [LARGE SCALE GENOMIC DNA]</scope>
    <source>
        <strain evidence="2 3">BB-1</strain>
    </source>
</reference>
<accession>A0A178MRS4</accession>
<dbReference type="Proteomes" id="UP000078543">
    <property type="component" value="Unassembled WGS sequence"/>
</dbReference>
<dbReference type="STRING" id="1437059.A6A05_01510"/>
<proteinExistence type="predicted"/>
<dbReference type="AlphaFoldDB" id="A0A178MRS4"/>
<evidence type="ECO:0000313" key="3">
    <source>
        <dbReference type="Proteomes" id="UP000078543"/>
    </source>
</evidence>
<sequence>MVRPSSLTRTSTVSASWAIPVAAIHGQDRKAEPEDLLSRSRHSSSNPGGTGPGVNVATQLIFAHQQLFGQWFMLQQELKYEVVFDCVMRGMSIFRYWIGRWSVDYVFGCYK</sequence>
<dbReference type="EMBL" id="LWQU01000130">
    <property type="protein sequence ID" value="OAN51566.1"/>
    <property type="molecule type" value="Genomic_DNA"/>
</dbReference>
<feature type="compositionally biased region" description="Basic and acidic residues" evidence="1">
    <location>
        <begin position="26"/>
        <end position="38"/>
    </location>
</feature>
<keyword evidence="3" id="KW-1185">Reference proteome</keyword>
<evidence type="ECO:0000256" key="1">
    <source>
        <dbReference type="SAM" id="MobiDB-lite"/>
    </source>
</evidence>
<feature type="region of interest" description="Disordered" evidence="1">
    <location>
        <begin position="26"/>
        <end position="52"/>
    </location>
</feature>
<organism evidence="2 3">
    <name type="scientific">Magnetospirillum moscoviense</name>
    <dbReference type="NCBI Taxonomy" id="1437059"/>
    <lineage>
        <taxon>Bacteria</taxon>
        <taxon>Pseudomonadati</taxon>
        <taxon>Pseudomonadota</taxon>
        <taxon>Alphaproteobacteria</taxon>
        <taxon>Rhodospirillales</taxon>
        <taxon>Rhodospirillaceae</taxon>
        <taxon>Magnetospirillum</taxon>
    </lineage>
</organism>